<keyword evidence="3" id="KW-1185">Reference proteome</keyword>
<evidence type="ECO:0000256" key="1">
    <source>
        <dbReference type="SAM" id="MobiDB-lite"/>
    </source>
</evidence>
<dbReference type="EMBL" id="SRMA01025337">
    <property type="protein sequence ID" value="TRY95895.1"/>
    <property type="molecule type" value="Genomic_DNA"/>
</dbReference>
<reference evidence="2 3" key="1">
    <citation type="journal article" date="2019" name="Sci. Data">
        <title>Hybrid genome assembly and annotation of Danionella translucida.</title>
        <authorList>
            <person name="Kadobianskyi M."/>
            <person name="Schulze L."/>
            <person name="Schuelke M."/>
            <person name="Judkewitz B."/>
        </authorList>
    </citation>
    <scope>NUCLEOTIDE SEQUENCE [LARGE SCALE GENOMIC DNA]</scope>
    <source>
        <strain evidence="2 3">Bolton</strain>
    </source>
</reference>
<evidence type="ECO:0000313" key="3">
    <source>
        <dbReference type="Proteomes" id="UP000316079"/>
    </source>
</evidence>
<organism evidence="2 3">
    <name type="scientific">Danionella cerebrum</name>
    <dbReference type="NCBI Taxonomy" id="2873325"/>
    <lineage>
        <taxon>Eukaryota</taxon>
        <taxon>Metazoa</taxon>
        <taxon>Chordata</taxon>
        <taxon>Craniata</taxon>
        <taxon>Vertebrata</taxon>
        <taxon>Euteleostomi</taxon>
        <taxon>Actinopterygii</taxon>
        <taxon>Neopterygii</taxon>
        <taxon>Teleostei</taxon>
        <taxon>Ostariophysi</taxon>
        <taxon>Cypriniformes</taxon>
        <taxon>Danionidae</taxon>
        <taxon>Danioninae</taxon>
        <taxon>Danionella</taxon>
    </lineage>
</organism>
<proteinExistence type="predicted"/>
<sequence>MTIVNQCRSRGTGRPHCTQQDMYGSRLTDEFFLPSPGAFGWSMEMMRMKTEAQVFEQLAASGAPSALQDAREAQNSSE</sequence>
<evidence type="ECO:0000313" key="2">
    <source>
        <dbReference type="EMBL" id="TRY95895.1"/>
    </source>
</evidence>
<name>A0A553R135_9TELE</name>
<accession>A0A553R135</accession>
<dbReference type="Proteomes" id="UP000316079">
    <property type="component" value="Unassembled WGS sequence"/>
</dbReference>
<gene>
    <name evidence="2" type="ORF">DNTS_021416</name>
</gene>
<protein>
    <submittedName>
        <fullName evidence="2">Uncharacterized protein</fullName>
    </submittedName>
</protein>
<comment type="caution">
    <text evidence="2">The sequence shown here is derived from an EMBL/GenBank/DDBJ whole genome shotgun (WGS) entry which is preliminary data.</text>
</comment>
<feature type="region of interest" description="Disordered" evidence="1">
    <location>
        <begin position="1"/>
        <end position="20"/>
    </location>
</feature>
<dbReference type="AlphaFoldDB" id="A0A553R135"/>